<keyword evidence="1" id="KW-0812">Transmembrane</keyword>
<reference evidence="2 3" key="1">
    <citation type="submission" date="2024-05" db="EMBL/GenBank/DDBJ databases">
        <authorList>
            <person name="Haq I."/>
            <person name="Ullah Z."/>
            <person name="Ahmad R."/>
            <person name="Li M."/>
            <person name="Tong Y."/>
        </authorList>
    </citation>
    <scope>NUCLEOTIDE SEQUENCE [LARGE SCALE GENOMIC DNA]</scope>
    <source>
        <strain evidence="2 3">16A2E</strain>
    </source>
</reference>
<evidence type="ECO:0000313" key="3">
    <source>
        <dbReference type="Proteomes" id="UP001444625"/>
    </source>
</evidence>
<dbReference type="Proteomes" id="UP001444625">
    <property type="component" value="Unassembled WGS sequence"/>
</dbReference>
<name>A0ABU9XC24_9BACI</name>
<accession>A0ABU9XC24</accession>
<feature type="transmembrane region" description="Helical" evidence="1">
    <location>
        <begin position="6"/>
        <end position="39"/>
    </location>
</feature>
<evidence type="ECO:0000313" key="2">
    <source>
        <dbReference type="EMBL" id="MEN2765816.1"/>
    </source>
</evidence>
<comment type="caution">
    <text evidence="2">The sequence shown here is derived from an EMBL/GenBank/DDBJ whole genome shotgun (WGS) entry which is preliminary data.</text>
</comment>
<evidence type="ECO:0000256" key="1">
    <source>
        <dbReference type="SAM" id="Phobius"/>
    </source>
</evidence>
<dbReference type="RefSeq" id="WP_345823288.1">
    <property type="nucleotide sequence ID" value="NZ_JBDIML010000001.1"/>
</dbReference>
<dbReference type="EMBL" id="JBDIML010000001">
    <property type="protein sequence ID" value="MEN2765816.1"/>
    <property type="molecule type" value="Genomic_DNA"/>
</dbReference>
<keyword evidence="3" id="KW-1185">Reference proteome</keyword>
<keyword evidence="1" id="KW-0472">Membrane</keyword>
<proteinExistence type="predicted"/>
<keyword evidence="1" id="KW-1133">Transmembrane helix</keyword>
<sequence>MIDLLTVLFSISAIFDIFIKVFSILVSLSTIVVGIIAIINIRFTKNALDYNERQFNFLVKNSSLENNPVFHIKRVSFEMKSKAERVLPLNWSDNELSTEIKNIGKGVAKDINIEVSTSVNHEYVTKIHELINKYEIPMNNIKLNYNAYFTEIDNQFISNENKMIYEDYVMALQNENDGINIQILDQFIVFSLIAFNISWNSLKNNEVREFDYEECIPKLIIRIGYDNIEGIRRRFEFIGETYINSQFLTEDNLVTRGYLQFKRV</sequence>
<gene>
    <name evidence="2" type="ORF">ABC228_01330</name>
</gene>
<protein>
    <recommendedName>
        <fullName evidence="4">SMODS-associated NUDIX domain-containing protein</fullName>
    </recommendedName>
</protein>
<organism evidence="2 3">
    <name type="scientific">Ornithinibacillus xuwenensis</name>
    <dbReference type="NCBI Taxonomy" id="3144668"/>
    <lineage>
        <taxon>Bacteria</taxon>
        <taxon>Bacillati</taxon>
        <taxon>Bacillota</taxon>
        <taxon>Bacilli</taxon>
        <taxon>Bacillales</taxon>
        <taxon>Bacillaceae</taxon>
        <taxon>Ornithinibacillus</taxon>
    </lineage>
</organism>
<evidence type="ECO:0008006" key="4">
    <source>
        <dbReference type="Google" id="ProtNLM"/>
    </source>
</evidence>